<dbReference type="FunFam" id="3.40.30.10:FF:000044">
    <property type="entry name" value="Glutathione S-transferase GSTU6"/>
    <property type="match status" value="1"/>
</dbReference>
<dbReference type="SFLD" id="SFLDG01152">
    <property type="entry name" value="Main.3:_Omega-_and_Tau-like"/>
    <property type="match status" value="1"/>
</dbReference>
<dbReference type="STRING" id="49390.A0A068V9U2"/>
<dbReference type="PANTHER" id="PTHR11260">
    <property type="entry name" value="GLUTATHIONE S-TRANSFERASE, GST, SUPERFAMILY, GST DOMAIN CONTAINING"/>
    <property type="match status" value="1"/>
</dbReference>
<dbReference type="SUPFAM" id="SSF47616">
    <property type="entry name" value="GST C-terminal domain-like"/>
    <property type="match status" value="1"/>
</dbReference>
<dbReference type="SFLD" id="SFLDG00358">
    <property type="entry name" value="Main_(cytGST)"/>
    <property type="match status" value="1"/>
</dbReference>
<evidence type="ECO:0000256" key="1">
    <source>
        <dbReference type="ARBA" id="ARBA00012452"/>
    </source>
</evidence>
<dbReference type="PROSITE" id="PS50405">
    <property type="entry name" value="GST_CTER"/>
    <property type="match status" value="1"/>
</dbReference>
<evidence type="ECO:0000313" key="8">
    <source>
        <dbReference type="EMBL" id="CDP17302.1"/>
    </source>
</evidence>
<dbReference type="Proteomes" id="UP000295252">
    <property type="component" value="Chromosome XI"/>
</dbReference>
<dbReference type="OrthoDB" id="4951845at2759"/>
<dbReference type="GO" id="GO:0005737">
    <property type="term" value="C:cytoplasm"/>
    <property type="evidence" value="ECO:0007669"/>
    <property type="project" value="TreeGrafter"/>
</dbReference>
<evidence type="ECO:0000256" key="3">
    <source>
        <dbReference type="ARBA" id="ARBA00022679"/>
    </source>
</evidence>
<dbReference type="InterPro" id="IPR010987">
    <property type="entry name" value="Glutathione-S-Trfase_C-like"/>
</dbReference>
<reference evidence="9" key="1">
    <citation type="journal article" date="2014" name="Science">
        <title>The coffee genome provides insight into the convergent evolution of caffeine biosynthesis.</title>
        <authorList>
            <person name="Denoeud F."/>
            <person name="Carretero-Paulet L."/>
            <person name="Dereeper A."/>
            <person name="Droc G."/>
            <person name="Guyot R."/>
            <person name="Pietrella M."/>
            <person name="Zheng C."/>
            <person name="Alberti A."/>
            <person name="Anthony F."/>
            <person name="Aprea G."/>
            <person name="Aury J.M."/>
            <person name="Bento P."/>
            <person name="Bernard M."/>
            <person name="Bocs S."/>
            <person name="Campa C."/>
            <person name="Cenci A."/>
            <person name="Combes M.C."/>
            <person name="Crouzillat D."/>
            <person name="Da Silva C."/>
            <person name="Daddiego L."/>
            <person name="De Bellis F."/>
            <person name="Dussert S."/>
            <person name="Garsmeur O."/>
            <person name="Gayraud T."/>
            <person name="Guignon V."/>
            <person name="Jahn K."/>
            <person name="Jamilloux V."/>
            <person name="Joet T."/>
            <person name="Labadie K."/>
            <person name="Lan T."/>
            <person name="Leclercq J."/>
            <person name="Lepelley M."/>
            <person name="Leroy T."/>
            <person name="Li L.T."/>
            <person name="Librado P."/>
            <person name="Lopez L."/>
            <person name="Munoz A."/>
            <person name="Noel B."/>
            <person name="Pallavicini A."/>
            <person name="Perrotta G."/>
            <person name="Poncet V."/>
            <person name="Pot D."/>
            <person name="Priyono X."/>
            <person name="Rigoreau M."/>
            <person name="Rouard M."/>
            <person name="Rozas J."/>
            <person name="Tranchant-Dubreuil C."/>
            <person name="VanBuren R."/>
            <person name="Zhang Q."/>
            <person name="Andrade A.C."/>
            <person name="Argout X."/>
            <person name="Bertrand B."/>
            <person name="de Kochko A."/>
            <person name="Graziosi G."/>
            <person name="Henry R.J."/>
            <person name="Jayarama X."/>
            <person name="Ming R."/>
            <person name="Nagai C."/>
            <person name="Rounsley S."/>
            <person name="Sankoff D."/>
            <person name="Giuliano G."/>
            <person name="Albert V.A."/>
            <person name="Wincker P."/>
            <person name="Lashermes P."/>
        </authorList>
    </citation>
    <scope>NUCLEOTIDE SEQUENCE [LARGE SCALE GENOMIC DNA]</scope>
    <source>
        <strain evidence="9">cv. DH200-94</strain>
    </source>
</reference>
<dbReference type="GO" id="GO:0004364">
    <property type="term" value="F:glutathione transferase activity"/>
    <property type="evidence" value="ECO:0007669"/>
    <property type="project" value="UniProtKB-EC"/>
</dbReference>
<dbReference type="InterPro" id="IPR045074">
    <property type="entry name" value="GST_C_Tau"/>
</dbReference>
<dbReference type="Gramene" id="CDP17302">
    <property type="protein sequence ID" value="CDP17302"/>
    <property type="gene ID" value="GSCOC_T00003778001"/>
</dbReference>
<name>A0A068V9U2_COFCA</name>
<comment type="catalytic activity">
    <reaction evidence="5">
        <text>RX + glutathione = an S-substituted glutathione + a halide anion + H(+)</text>
        <dbReference type="Rhea" id="RHEA:16437"/>
        <dbReference type="ChEBI" id="CHEBI:15378"/>
        <dbReference type="ChEBI" id="CHEBI:16042"/>
        <dbReference type="ChEBI" id="CHEBI:17792"/>
        <dbReference type="ChEBI" id="CHEBI:57925"/>
        <dbReference type="ChEBI" id="CHEBI:90779"/>
        <dbReference type="EC" id="2.5.1.18"/>
    </reaction>
</comment>
<dbReference type="Pfam" id="PF02798">
    <property type="entry name" value="GST_N"/>
    <property type="match status" value="1"/>
</dbReference>
<dbReference type="InterPro" id="IPR004046">
    <property type="entry name" value="GST_C"/>
</dbReference>
<dbReference type="GO" id="GO:0009407">
    <property type="term" value="P:toxin catabolic process"/>
    <property type="evidence" value="ECO:0007669"/>
    <property type="project" value="UniProtKB-ARBA"/>
</dbReference>
<dbReference type="InterPro" id="IPR004045">
    <property type="entry name" value="Glutathione_S-Trfase_N"/>
</dbReference>
<dbReference type="OMA" id="CSCAEVM"/>
<dbReference type="InParanoid" id="A0A068V9U2"/>
<keyword evidence="2" id="KW-0216">Detoxification</keyword>
<sequence length="229" mass="25707">MATKPVKLLGFWDSPYVNRVQFALNLKSIDHEFIEENILSKSELLLRSNPVQKKIPVLIHGDEPICESLNIVQYIDEVWTDGPSILPSHPRDRAMSRFWAAYIDEKWLPLLWEVYEAKEEDSRTTLLEKVREGLVLLEAAFVKCSKGKAFFGGDSIGYLDIALGGCLGWLKGIEKLASVKLLDETKTPALLGWAETFCSNEAAKNVVPEPEKLNKCLKEFQAQAAAATK</sequence>
<dbReference type="InterPro" id="IPR040079">
    <property type="entry name" value="Glutathione_S-Trfase"/>
</dbReference>
<dbReference type="PROSITE" id="PS50404">
    <property type="entry name" value="GST_NTER"/>
    <property type="match status" value="1"/>
</dbReference>
<dbReference type="FunCoup" id="A0A068V9U2">
    <property type="interactions" value="109"/>
</dbReference>
<dbReference type="InterPro" id="IPR045073">
    <property type="entry name" value="Omega/Tau-like"/>
</dbReference>
<dbReference type="Gene3D" id="3.40.30.10">
    <property type="entry name" value="Glutaredoxin"/>
    <property type="match status" value="1"/>
</dbReference>
<organism evidence="8 9">
    <name type="scientific">Coffea canephora</name>
    <name type="common">Robusta coffee</name>
    <dbReference type="NCBI Taxonomy" id="49390"/>
    <lineage>
        <taxon>Eukaryota</taxon>
        <taxon>Viridiplantae</taxon>
        <taxon>Streptophyta</taxon>
        <taxon>Embryophyta</taxon>
        <taxon>Tracheophyta</taxon>
        <taxon>Spermatophyta</taxon>
        <taxon>Magnoliopsida</taxon>
        <taxon>eudicotyledons</taxon>
        <taxon>Gunneridae</taxon>
        <taxon>Pentapetalae</taxon>
        <taxon>asterids</taxon>
        <taxon>lamiids</taxon>
        <taxon>Gentianales</taxon>
        <taxon>Rubiaceae</taxon>
        <taxon>Ixoroideae</taxon>
        <taxon>Gardenieae complex</taxon>
        <taxon>Bertiereae - Coffeeae clade</taxon>
        <taxon>Coffeeae</taxon>
        <taxon>Coffea</taxon>
    </lineage>
</organism>
<dbReference type="GO" id="GO:0006749">
    <property type="term" value="P:glutathione metabolic process"/>
    <property type="evidence" value="ECO:0007669"/>
    <property type="project" value="InterPro"/>
</dbReference>
<protein>
    <recommendedName>
        <fullName evidence="1">glutathione transferase</fullName>
        <ecNumber evidence="1">2.5.1.18</ecNumber>
    </recommendedName>
</protein>
<dbReference type="PANTHER" id="PTHR11260:SF615">
    <property type="entry name" value="GLUTATHIONE S-TRANSFERASE U17"/>
    <property type="match status" value="1"/>
</dbReference>
<evidence type="ECO:0000256" key="2">
    <source>
        <dbReference type="ARBA" id="ARBA00022575"/>
    </source>
</evidence>
<evidence type="ECO:0000313" key="9">
    <source>
        <dbReference type="Proteomes" id="UP000295252"/>
    </source>
</evidence>
<evidence type="ECO:0000259" key="6">
    <source>
        <dbReference type="PROSITE" id="PS50404"/>
    </source>
</evidence>
<feature type="domain" description="GST C-terminal" evidence="7">
    <location>
        <begin position="89"/>
        <end position="220"/>
    </location>
</feature>
<accession>A0A068V9U2</accession>
<dbReference type="Pfam" id="PF00043">
    <property type="entry name" value="GST_C"/>
    <property type="match status" value="1"/>
</dbReference>
<dbReference type="SUPFAM" id="SSF52833">
    <property type="entry name" value="Thioredoxin-like"/>
    <property type="match status" value="1"/>
</dbReference>
<dbReference type="InterPro" id="IPR036249">
    <property type="entry name" value="Thioredoxin-like_sf"/>
</dbReference>
<keyword evidence="3" id="KW-0808">Transferase</keyword>
<comment type="similarity">
    <text evidence="4">Belongs to the GST superfamily. Tau family.</text>
</comment>
<dbReference type="AlphaFoldDB" id="A0A068V9U2"/>
<dbReference type="Gene3D" id="1.20.1050.10">
    <property type="match status" value="1"/>
</dbReference>
<dbReference type="InterPro" id="IPR036282">
    <property type="entry name" value="Glutathione-S-Trfase_C_sf"/>
</dbReference>
<dbReference type="EC" id="2.5.1.18" evidence="1"/>
<gene>
    <name evidence="8" type="ORF">GSCOC_T00003778001</name>
</gene>
<dbReference type="PhylomeDB" id="A0A068V9U2"/>
<evidence type="ECO:0000256" key="4">
    <source>
        <dbReference type="ARBA" id="ARBA00025743"/>
    </source>
</evidence>
<feature type="domain" description="GST N-terminal" evidence="6">
    <location>
        <begin position="4"/>
        <end position="83"/>
    </location>
</feature>
<dbReference type="SFLD" id="SFLDS00019">
    <property type="entry name" value="Glutathione_Transferase_(cytos"/>
    <property type="match status" value="1"/>
</dbReference>
<evidence type="ECO:0000259" key="7">
    <source>
        <dbReference type="PROSITE" id="PS50405"/>
    </source>
</evidence>
<dbReference type="EMBL" id="HG739237">
    <property type="protein sequence ID" value="CDP17302.1"/>
    <property type="molecule type" value="Genomic_DNA"/>
</dbReference>
<proteinExistence type="inferred from homology"/>
<dbReference type="FunFam" id="1.20.1050.10:FF:000016">
    <property type="entry name" value="Glutathione S-transferase U9"/>
    <property type="match status" value="1"/>
</dbReference>
<keyword evidence="9" id="KW-1185">Reference proteome</keyword>
<dbReference type="CDD" id="cd03185">
    <property type="entry name" value="GST_C_Tau"/>
    <property type="match status" value="1"/>
</dbReference>
<evidence type="ECO:0000256" key="5">
    <source>
        <dbReference type="ARBA" id="ARBA00047960"/>
    </source>
</evidence>
<dbReference type="CDD" id="cd03058">
    <property type="entry name" value="GST_N_Tau"/>
    <property type="match status" value="1"/>
</dbReference>